<dbReference type="Proteomes" id="UP000223576">
    <property type="component" value="Segment"/>
</dbReference>
<accession>A0A1D7SLR5</accession>
<reference evidence="1 2" key="1">
    <citation type="journal article" date="2016" name="Environ. Microbiol.">
        <title>Genomic diversification of marine cyanophages into stable ecotypes.</title>
        <authorList>
            <person name="Marston M.F."/>
            <person name="Martiny J.B."/>
        </authorList>
    </citation>
    <scope>NUCLEOTIDE SEQUENCE [LARGE SCALE GENOMIC DNA]</scope>
    <source>
        <strain evidence="1">Sn_18_0910</strain>
    </source>
</reference>
<gene>
    <name evidence="1" type="ORF">Sn180910_205</name>
</gene>
<dbReference type="EMBL" id="KX349304">
    <property type="protein sequence ID" value="AOO14618.1"/>
    <property type="molecule type" value="Genomic_DNA"/>
</dbReference>
<evidence type="ECO:0000313" key="1">
    <source>
        <dbReference type="EMBL" id="AOO14618.1"/>
    </source>
</evidence>
<proteinExistence type="predicted"/>
<protein>
    <submittedName>
        <fullName evidence="1">Uncharacterized protein</fullName>
    </submittedName>
</protein>
<name>A0A1D7SLR5_9CAUD</name>
<sequence>MDIQIDKDMLPKHLREMFDDDDVVLDTFYADQDAALIDALGNPIERDMNQLKVEYALKKAVQQMVPHKPKPKTKKKFHSVIDELNKL</sequence>
<organism evidence="1 2">
    <name type="scientific">Cyanophage S-RIM14</name>
    <dbReference type="NCBI Taxonomy" id="1278423"/>
    <lineage>
        <taxon>Viruses</taxon>
        <taxon>Duplodnaviria</taxon>
        <taxon>Heunggongvirae</taxon>
        <taxon>Uroviricota</taxon>
        <taxon>Caudoviricetes</taxon>
        <taxon>Pantevenvirales</taxon>
        <taxon>Kyanoviridae</taxon>
        <taxon>Ahtivirus</taxon>
        <taxon>Ahtivirus sagseatwo</taxon>
    </lineage>
</organism>
<evidence type="ECO:0000313" key="2">
    <source>
        <dbReference type="Proteomes" id="UP000223576"/>
    </source>
</evidence>